<evidence type="ECO:0000313" key="1">
    <source>
        <dbReference type="EMBL" id="TWT55621.1"/>
    </source>
</evidence>
<accession>A0A5C5WZU7</accession>
<comment type="caution">
    <text evidence="1">The sequence shown here is derived from an EMBL/GenBank/DDBJ whole genome shotgun (WGS) entry which is preliminary data.</text>
</comment>
<protein>
    <submittedName>
        <fullName evidence="1">Uncharacterized protein</fullName>
    </submittedName>
</protein>
<sequence length="73" mass="9248">MNWNEFEEALEHERNHLHDGRLRLQRRSRKWLNSTRQQLRKMRFAHFFNTTRIGFDDEFELFRGFNQAIHFRK</sequence>
<name>A0A5C5WZU7_9PLAN</name>
<organism evidence="1 2">
    <name type="scientific">Thalassoglobus neptunius</name>
    <dbReference type="NCBI Taxonomy" id="1938619"/>
    <lineage>
        <taxon>Bacteria</taxon>
        <taxon>Pseudomonadati</taxon>
        <taxon>Planctomycetota</taxon>
        <taxon>Planctomycetia</taxon>
        <taxon>Planctomycetales</taxon>
        <taxon>Planctomycetaceae</taxon>
        <taxon>Thalassoglobus</taxon>
    </lineage>
</organism>
<keyword evidence="2" id="KW-1185">Reference proteome</keyword>
<dbReference type="RefSeq" id="WP_146510268.1">
    <property type="nucleotide sequence ID" value="NZ_SIHI01000003.1"/>
</dbReference>
<reference evidence="1 2" key="1">
    <citation type="submission" date="2019-02" db="EMBL/GenBank/DDBJ databases">
        <title>Deep-cultivation of Planctomycetes and their phenomic and genomic characterization uncovers novel biology.</title>
        <authorList>
            <person name="Wiegand S."/>
            <person name="Jogler M."/>
            <person name="Boedeker C."/>
            <person name="Pinto D."/>
            <person name="Vollmers J."/>
            <person name="Rivas-Marin E."/>
            <person name="Kohn T."/>
            <person name="Peeters S.H."/>
            <person name="Heuer A."/>
            <person name="Rast P."/>
            <person name="Oberbeckmann S."/>
            <person name="Bunk B."/>
            <person name="Jeske O."/>
            <person name="Meyerdierks A."/>
            <person name="Storesund J.E."/>
            <person name="Kallscheuer N."/>
            <person name="Luecker S."/>
            <person name="Lage O.M."/>
            <person name="Pohl T."/>
            <person name="Merkel B.J."/>
            <person name="Hornburger P."/>
            <person name="Mueller R.-W."/>
            <person name="Bruemmer F."/>
            <person name="Labrenz M."/>
            <person name="Spormann A.M."/>
            <person name="Op Den Camp H."/>
            <person name="Overmann J."/>
            <person name="Amann R."/>
            <person name="Jetten M.S.M."/>
            <person name="Mascher T."/>
            <person name="Medema M.H."/>
            <person name="Devos D.P."/>
            <person name="Kaster A.-K."/>
            <person name="Ovreas L."/>
            <person name="Rohde M."/>
            <person name="Galperin M.Y."/>
            <person name="Jogler C."/>
        </authorList>
    </citation>
    <scope>NUCLEOTIDE SEQUENCE [LARGE SCALE GENOMIC DNA]</scope>
    <source>
        <strain evidence="1 2">KOR42</strain>
    </source>
</reference>
<dbReference type="EMBL" id="SIHI01000003">
    <property type="protein sequence ID" value="TWT55621.1"/>
    <property type="molecule type" value="Genomic_DNA"/>
</dbReference>
<dbReference type="AlphaFoldDB" id="A0A5C5WZU7"/>
<proteinExistence type="predicted"/>
<evidence type="ECO:0000313" key="2">
    <source>
        <dbReference type="Proteomes" id="UP000317243"/>
    </source>
</evidence>
<gene>
    <name evidence="1" type="ORF">KOR42_27480</name>
</gene>
<dbReference type="Proteomes" id="UP000317243">
    <property type="component" value="Unassembled WGS sequence"/>
</dbReference>